<dbReference type="Pfam" id="PF00589">
    <property type="entry name" value="Phage_integrase"/>
    <property type="match status" value="1"/>
</dbReference>
<reference evidence="5" key="1">
    <citation type="submission" date="2016-04" db="EMBL/GenBank/DDBJ databases">
        <authorList>
            <person name="Evans L.H."/>
            <person name="Alamgir A."/>
            <person name="Owens N."/>
            <person name="Weber N.D."/>
            <person name="Virtaneva K."/>
            <person name="Barbian K."/>
            <person name="Babar A."/>
            <person name="Rosenke K."/>
        </authorList>
    </citation>
    <scope>NUCLEOTIDE SEQUENCE</scope>
    <source>
        <strain evidence="5">86</strain>
    </source>
</reference>
<evidence type="ECO:0000313" key="5">
    <source>
        <dbReference type="EMBL" id="SBW06636.1"/>
    </source>
</evidence>
<dbReference type="GO" id="GO:0015074">
    <property type="term" value="P:DNA integration"/>
    <property type="evidence" value="ECO:0007669"/>
    <property type="project" value="InterPro"/>
</dbReference>
<sequence length="394" mass="44270">MAMTWHATPFPGVRFREHESRMHGGEKDRYYSIRCKVRGKDIERGLGWASTGMTPEKALRELEALRASLRADSGAAAVLPARRRKPALSFSRFWEREYFPHITKTKAASSVTVEAGIYANWLEPAFGALALGRLTADRLESLVADVLEGGRSPRTARYLVSIVSQVWNLAMEKNFALPENPCARVSITAPDKTMVRLVRPDEIRKMLGVLDRRSRDLHDAVLLALFCGLGPGELFRVSWADISLARGTISIKGSKSRRGRIVFLPSAVNELLGKRNWESFSRMGGMQLTDYLFSRKPGIKREWFSRAFDRIAQEEGWNKKGAARQERVTLASFRHMYAIWLITGGVGLSTVADLMGHKTISLLQKYARFAPSPESLCRSVLDEEWKSLLGPSQT</sequence>
<accession>A0A212K4Q3</accession>
<dbReference type="InterPro" id="IPR002104">
    <property type="entry name" value="Integrase_catalytic"/>
</dbReference>
<dbReference type="GO" id="GO:0003677">
    <property type="term" value="F:DNA binding"/>
    <property type="evidence" value="ECO:0007669"/>
    <property type="project" value="UniProtKB-KW"/>
</dbReference>
<dbReference type="InterPro" id="IPR050090">
    <property type="entry name" value="Tyrosine_recombinase_XerCD"/>
</dbReference>
<dbReference type="SUPFAM" id="SSF56349">
    <property type="entry name" value="DNA breaking-rejoining enzymes"/>
    <property type="match status" value="1"/>
</dbReference>
<keyword evidence="3" id="KW-0233">DNA recombination</keyword>
<dbReference type="InterPro" id="IPR011010">
    <property type="entry name" value="DNA_brk_join_enz"/>
</dbReference>
<evidence type="ECO:0000256" key="3">
    <source>
        <dbReference type="ARBA" id="ARBA00023172"/>
    </source>
</evidence>
<organism evidence="5">
    <name type="scientific">uncultured delta proteobacterium</name>
    <dbReference type="NCBI Taxonomy" id="34034"/>
    <lineage>
        <taxon>Bacteria</taxon>
        <taxon>Deltaproteobacteria</taxon>
        <taxon>environmental samples</taxon>
    </lineage>
</organism>
<evidence type="ECO:0000256" key="2">
    <source>
        <dbReference type="ARBA" id="ARBA00023125"/>
    </source>
</evidence>
<dbReference type="InterPro" id="IPR010998">
    <property type="entry name" value="Integrase_recombinase_N"/>
</dbReference>
<keyword evidence="2" id="KW-0238">DNA-binding</keyword>
<dbReference type="AlphaFoldDB" id="A0A212K4Q3"/>
<dbReference type="GO" id="GO:0006310">
    <property type="term" value="P:DNA recombination"/>
    <property type="evidence" value="ECO:0007669"/>
    <property type="project" value="UniProtKB-KW"/>
</dbReference>
<dbReference type="PANTHER" id="PTHR30349:SF64">
    <property type="entry name" value="PROPHAGE INTEGRASE INTD-RELATED"/>
    <property type="match status" value="1"/>
</dbReference>
<comment type="similarity">
    <text evidence="1">Belongs to the 'phage' integrase family.</text>
</comment>
<dbReference type="Gene3D" id="1.10.443.10">
    <property type="entry name" value="Intergrase catalytic core"/>
    <property type="match status" value="1"/>
</dbReference>
<evidence type="ECO:0000256" key="1">
    <source>
        <dbReference type="ARBA" id="ARBA00008857"/>
    </source>
</evidence>
<feature type="domain" description="Tyr recombinase" evidence="4">
    <location>
        <begin position="193"/>
        <end position="381"/>
    </location>
</feature>
<gene>
    <name evidence="5" type="ORF">KL86DPRO_20694</name>
</gene>
<dbReference type="PANTHER" id="PTHR30349">
    <property type="entry name" value="PHAGE INTEGRASE-RELATED"/>
    <property type="match status" value="1"/>
</dbReference>
<name>A0A212K4Q3_9DELT</name>
<dbReference type="InterPro" id="IPR013762">
    <property type="entry name" value="Integrase-like_cat_sf"/>
</dbReference>
<proteinExistence type="inferred from homology"/>
<dbReference type="PROSITE" id="PS51898">
    <property type="entry name" value="TYR_RECOMBINASE"/>
    <property type="match status" value="1"/>
</dbReference>
<protein>
    <submittedName>
        <fullName evidence="5">Putative Integrase family protein</fullName>
    </submittedName>
</protein>
<dbReference type="CDD" id="cd00796">
    <property type="entry name" value="INT_Rci_Hp1_C"/>
    <property type="match status" value="1"/>
</dbReference>
<evidence type="ECO:0000259" key="4">
    <source>
        <dbReference type="PROSITE" id="PS51898"/>
    </source>
</evidence>
<dbReference type="EMBL" id="FLUQ01000002">
    <property type="protein sequence ID" value="SBW06636.1"/>
    <property type="molecule type" value="Genomic_DNA"/>
</dbReference>
<dbReference type="Gene3D" id="1.10.150.130">
    <property type="match status" value="1"/>
</dbReference>